<dbReference type="EMBL" id="WVRA01000001">
    <property type="protein sequence ID" value="NOE16937.1"/>
    <property type="molecule type" value="Genomic_DNA"/>
</dbReference>
<dbReference type="Gene3D" id="2.170.16.10">
    <property type="entry name" value="Hedgehog/Intein (Hint) domain"/>
    <property type="match status" value="1"/>
</dbReference>
<gene>
    <name evidence="3" type="ORF">GS634_02215</name>
</gene>
<organism evidence="3 4">
    <name type="scientific">Ruegeria atlantica</name>
    <dbReference type="NCBI Taxonomy" id="81569"/>
    <lineage>
        <taxon>Bacteria</taxon>
        <taxon>Pseudomonadati</taxon>
        <taxon>Pseudomonadota</taxon>
        <taxon>Alphaproteobacteria</taxon>
        <taxon>Rhodobacterales</taxon>
        <taxon>Roseobacteraceae</taxon>
        <taxon>Ruegeria</taxon>
    </lineage>
</organism>
<dbReference type="AlphaFoldDB" id="A0AA90YQI9"/>
<feature type="region of interest" description="Disordered" evidence="1">
    <location>
        <begin position="99"/>
        <end position="122"/>
    </location>
</feature>
<dbReference type="Proteomes" id="UP000597886">
    <property type="component" value="Unassembled WGS sequence"/>
</dbReference>
<sequence>MPAIISEIRYRNGPNFAPDGDFIEIRVPTGTDVTGLQVDVYNPNGSVRSSTDVDNGTMTTVGGFDYYVISARINRFGAVSLSDNSSVLSFVSFDSQVTATQGPASGQTSTQIGSNGTDDTASLSSKDGVNFVEDPNPSPGAPCFVSDTLILTDRGEISVQDIRPGDKVMTTEGSAATVRLVLSRSLRQADLLKSPELRPVRITAGALGHGLPRRDLTVSRQHRMLVRSDIAQRMFDTRDVLVSAIRLTDLPGVYVDYDATQVVYHHVVCDRHVVLFAEGAPSESLFAGPEALKSLPPEALHELLQIFPGLDCNKDMDPAFYIPSGRRQKKLVARHVRNSKAIIDEALF</sequence>
<dbReference type="SUPFAM" id="SSF51294">
    <property type="entry name" value="Hedgehog/intein (Hint) domain"/>
    <property type="match status" value="1"/>
</dbReference>
<dbReference type="InterPro" id="IPR036844">
    <property type="entry name" value="Hint_dom_sf"/>
</dbReference>
<dbReference type="Pfam" id="PF13403">
    <property type="entry name" value="Hint_2"/>
    <property type="match status" value="1"/>
</dbReference>
<accession>A0AA90YQI9</accession>
<name>A0AA90YQI9_9RHOB</name>
<dbReference type="RefSeq" id="WP_171328196.1">
    <property type="nucleotide sequence ID" value="NZ_WVRA01000001.1"/>
</dbReference>
<dbReference type="InterPro" id="IPR028992">
    <property type="entry name" value="Hedgehog/Intein_dom"/>
</dbReference>
<feature type="domain" description="Hedgehog/Intein (Hint)" evidence="2">
    <location>
        <begin position="142"/>
        <end position="288"/>
    </location>
</feature>
<proteinExistence type="predicted"/>
<protein>
    <submittedName>
        <fullName evidence="3">Hemolysin</fullName>
    </submittedName>
</protein>
<reference evidence="3" key="1">
    <citation type="submission" date="2019-12" db="EMBL/GenBank/DDBJ databases">
        <title>Ruegeria JWLKs population differentiation of coral mucus and skeleton niches.</title>
        <authorList>
            <person name="Luo D."/>
        </authorList>
    </citation>
    <scope>NUCLEOTIDE SEQUENCE</scope>
    <source>
        <strain evidence="3">HKCCD6181</strain>
    </source>
</reference>
<evidence type="ECO:0000313" key="3">
    <source>
        <dbReference type="EMBL" id="NOE16937.1"/>
    </source>
</evidence>
<evidence type="ECO:0000259" key="2">
    <source>
        <dbReference type="Pfam" id="PF13403"/>
    </source>
</evidence>
<evidence type="ECO:0000313" key="4">
    <source>
        <dbReference type="Proteomes" id="UP000597886"/>
    </source>
</evidence>
<evidence type="ECO:0000256" key="1">
    <source>
        <dbReference type="SAM" id="MobiDB-lite"/>
    </source>
</evidence>
<comment type="caution">
    <text evidence="3">The sequence shown here is derived from an EMBL/GenBank/DDBJ whole genome shotgun (WGS) entry which is preliminary data.</text>
</comment>